<proteinExistence type="predicted"/>
<protein>
    <recommendedName>
        <fullName evidence="3">IrrE N-terminal-like domain-containing protein</fullName>
    </recommendedName>
</protein>
<evidence type="ECO:0008006" key="3">
    <source>
        <dbReference type="Google" id="ProtNLM"/>
    </source>
</evidence>
<name>A0ABY5D3Z7_9ACTN</name>
<organism evidence="1 2">
    <name type="scientific">Nocardiopsis exhalans</name>
    <dbReference type="NCBI Taxonomy" id="163604"/>
    <lineage>
        <taxon>Bacteria</taxon>
        <taxon>Bacillati</taxon>
        <taxon>Actinomycetota</taxon>
        <taxon>Actinomycetes</taxon>
        <taxon>Streptosporangiales</taxon>
        <taxon>Nocardiopsidaceae</taxon>
        <taxon>Nocardiopsis</taxon>
    </lineage>
</organism>
<reference evidence="1" key="1">
    <citation type="submission" date="2022-06" db="EMBL/GenBank/DDBJ databases">
        <authorList>
            <person name="Ping M."/>
        </authorList>
    </citation>
    <scope>NUCLEOTIDE SEQUENCE</scope>
    <source>
        <strain evidence="1">JCM11759T</strain>
    </source>
</reference>
<dbReference type="EMBL" id="CP099837">
    <property type="protein sequence ID" value="USY17922.1"/>
    <property type="molecule type" value="Genomic_DNA"/>
</dbReference>
<dbReference type="Proteomes" id="UP001055940">
    <property type="component" value="Chromosome"/>
</dbReference>
<accession>A0ABY5D3Z7</accession>
<gene>
    <name evidence="1" type="ORF">NE857_21645</name>
</gene>
<sequence length="138" mass="15318">MTDEPLRLITWPDPITIESLGQAIGDLHGLRVVVEPIPSRLRHAQVTGLVVVVGEVAHVYYDDDLPPLNRLQAVMHEYAHILHRDVVASAPAVCARTTFSDPKEARAEATGMELLAEVRMRRQRFDVLDFLGGTDGRS</sequence>
<evidence type="ECO:0000313" key="2">
    <source>
        <dbReference type="Proteomes" id="UP001055940"/>
    </source>
</evidence>
<keyword evidence="2" id="KW-1185">Reference proteome</keyword>
<evidence type="ECO:0000313" key="1">
    <source>
        <dbReference type="EMBL" id="USY17922.1"/>
    </source>
</evidence>
<dbReference type="RefSeq" id="WP_254417412.1">
    <property type="nucleotide sequence ID" value="NZ_BAAAJB010000011.1"/>
</dbReference>